<dbReference type="AlphaFoldDB" id="A0A378JL27"/>
<accession>A0A378JL27</accession>
<dbReference type="RefSeq" id="WP_115330589.1">
    <property type="nucleotide sequence ID" value="NZ_CAAAHP010000001.1"/>
</dbReference>
<organism evidence="1 2">
    <name type="scientific">Legionella busanensis</name>
    <dbReference type="NCBI Taxonomy" id="190655"/>
    <lineage>
        <taxon>Bacteria</taxon>
        <taxon>Pseudomonadati</taxon>
        <taxon>Pseudomonadota</taxon>
        <taxon>Gammaproteobacteria</taxon>
        <taxon>Legionellales</taxon>
        <taxon>Legionellaceae</taxon>
        <taxon>Legionella</taxon>
    </lineage>
</organism>
<dbReference type="SUPFAM" id="SSF48371">
    <property type="entry name" value="ARM repeat"/>
    <property type="match status" value="1"/>
</dbReference>
<dbReference type="EMBL" id="UGOD01000001">
    <property type="protein sequence ID" value="STX50919.1"/>
    <property type="molecule type" value="Genomic_DNA"/>
</dbReference>
<evidence type="ECO:0000313" key="2">
    <source>
        <dbReference type="Proteomes" id="UP000254794"/>
    </source>
</evidence>
<sequence>MEYTKIRNRLQKAKNDPCKLIEELLSLEKEISYKNIEFYNEISNFINNEQIDIYDAAIIVISKGKNVFIVANLLSRMANNIKIINPKIFVNFLILFYEKSINDYASNMFYEPIKKLAENINNGLENVEIEIIEQREQRLYGYLNIIYIGFATRDLTIGYKRLMSMVQSGDQYLISYGLRGLGSLPNIPEELFLEIKKICLKFCDSEDTNIASSAVFTLYKLIEYEQDIKEKILFLSEKKVPEIQLEIIRLLSTKEDIDQTDLEIIFNICQYDLKLGEISNYIDSICYKLVKKEDIPNLLKILNNWIYFHSIEVIKKANITTIFNLSIHEMFQNNELMKKLTTNWLNSDDSRYHYALTSIFESLSTYTHKSIELDSNILNTLQFNDILYIVKKILGYIDDYYIAIKLITSILKVKKITPDIEKITSEVLVEVYGDRAPLKTKIILENLLKSKCAYSRKARSIINTCFKQITDKIETLESLGKLNELQPNIDQQIKLSQAFQKLIHKASDDALRSSPLMSIMERRSIKAGNGCFFYNNGEYSQIIPMYQHSHTLEFPQEMMLDEIGYYLEKYACQRAKRNES</sequence>
<dbReference type="Proteomes" id="UP000254794">
    <property type="component" value="Unassembled WGS sequence"/>
</dbReference>
<gene>
    <name evidence="1" type="ORF">NCTC13316_01008</name>
</gene>
<name>A0A378JL27_9GAMM</name>
<proteinExistence type="predicted"/>
<reference evidence="1 2" key="1">
    <citation type="submission" date="2018-06" db="EMBL/GenBank/DDBJ databases">
        <authorList>
            <consortium name="Pathogen Informatics"/>
            <person name="Doyle S."/>
        </authorList>
    </citation>
    <scope>NUCLEOTIDE SEQUENCE [LARGE SCALE GENOMIC DNA]</scope>
    <source>
        <strain evidence="1 2">NCTC13316</strain>
    </source>
</reference>
<evidence type="ECO:0000313" key="1">
    <source>
        <dbReference type="EMBL" id="STX50919.1"/>
    </source>
</evidence>
<protein>
    <submittedName>
        <fullName evidence="1">Uncharacterized protein</fullName>
    </submittedName>
</protein>
<keyword evidence="2" id="KW-1185">Reference proteome</keyword>
<dbReference type="InterPro" id="IPR016024">
    <property type="entry name" value="ARM-type_fold"/>
</dbReference>